<feature type="region of interest" description="Disordered" evidence="14">
    <location>
        <begin position="561"/>
        <end position="647"/>
    </location>
</feature>
<dbReference type="InterPro" id="IPR039780">
    <property type="entry name" value="Mot2"/>
</dbReference>
<comment type="subcellular location">
    <subcellularLocation>
        <location evidence="1">Nucleus</location>
    </subcellularLocation>
</comment>
<feature type="compositionally biased region" description="Polar residues" evidence="14">
    <location>
        <begin position="510"/>
        <end position="523"/>
    </location>
</feature>
<feature type="compositionally biased region" description="Polar residues" evidence="14">
    <location>
        <begin position="354"/>
        <end position="372"/>
    </location>
</feature>
<feature type="zinc finger region" description="C3H1-type" evidence="12">
    <location>
        <begin position="205"/>
        <end position="232"/>
    </location>
</feature>
<dbReference type="CDD" id="cd16618">
    <property type="entry name" value="mRING-HC-C4C4_CNOT4"/>
    <property type="match status" value="1"/>
</dbReference>
<feature type="compositionally biased region" description="Polar residues" evidence="14">
    <location>
        <begin position="240"/>
        <end position="253"/>
    </location>
</feature>
<dbReference type="InterPro" id="IPR003954">
    <property type="entry name" value="RRM_euk-type"/>
</dbReference>
<feature type="domain" description="C3H1-type" evidence="17">
    <location>
        <begin position="205"/>
        <end position="232"/>
    </location>
</feature>
<gene>
    <name evidence="18" type="ORF">RAG0_03198</name>
</gene>
<dbReference type="OrthoDB" id="1923159at2759"/>
<feature type="compositionally biased region" description="Basic residues" evidence="14">
    <location>
        <begin position="736"/>
        <end position="747"/>
    </location>
</feature>
<feature type="region of interest" description="Disordered" evidence="14">
    <location>
        <begin position="942"/>
        <end position="1204"/>
    </location>
</feature>
<dbReference type="FunFam" id="3.30.40.10:FF:000006">
    <property type="entry name" value="CCR4-NOT transcription complex subunit 4"/>
    <property type="match status" value="1"/>
</dbReference>
<evidence type="ECO:0000256" key="9">
    <source>
        <dbReference type="ARBA" id="ARBA00023163"/>
    </source>
</evidence>
<dbReference type="PROSITE" id="PS50103">
    <property type="entry name" value="ZF_C3H1"/>
    <property type="match status" value="1"/>
</dbReference>
<keyword evidence="6 11" id="KW-0694">RNA-binding</keyword>
<feature type="compositionally biased region" description="Polar residues" evidence="14">
    <location>
        <begin position="260"/>
        <end position="269"/>
    </location>
</feature>
<feature type="compositionally biased region" description="Polar residues" evidence="14">
    <location>
        <begin position="817"/>
        <end position="831"/>
    </location>
</feature>
<evidence type="ECO:0000256" key="8">
    <source>
        <dbReference type="ARBA" id="ARBA00023054"/>
    </source>
</evidence>
<protein>
    <submittedName>
        <fullName evidence="18">Related to MOT2-transcriptional repressor</fullName>
    </submittedName>
</protein>
<evidence type="ECO:0000256" key="10">
    <source>
        <dbReference type="ARBA" id="ARBA00023242"/>
    </source>
</evidence>
<keyword evidence="19" id="KW-1185">Reference proteome</keyword>
<evidence type="ECO:0000256" key="3">
    <source>
        <dbReference type="ARBA" id="ARBA00022723"/>
    </source>
</evidence>
<feature type="region of interest" description="Disordered" evidence="14">
    <location>
        <begin position="734"/>
        <end position="761"/>
    </location>
</feature>
<feature type="compositionally biased region" description="Polar residues" evidence="14">
    <location>
        <begin position="1097"/>
        <end position="1118"/>
    </location>
</feature>
<feature type="region of interest" description="Disordered" evidence="14">
    <location>
        <begin position="1219"/>
        <end position="1262"/>
    </location>
</feature>
<dbReference type="GO" id="GO:0010557">
    <property type="term" value="P:positive regulation of macromolecule biosynthetic process"/>
    <property type="evidence" value="ECO:0007669"/>
    <property type="project" value="UniProtKB-ARBA"/>
</dbReference>
<keyword evidence="2" id="KW-0678">Repressor</keyword>
<keyword evidence="10" id="KW-0539">Nucleus</keyword>
<dbReference type="InterPro" id="IPR039515">
    <property type="entry name" value="NOT4_mRING-HC-C4C4"/>
</dbReference>
<dbReference type="SUPFAM" id="SSF54928">
    <property type="entry name" value="RNA-binding domain, RBD"/>
    <property type="match status" value="1"/>
</dbReference>
<feature type="region of interest" description="Disordered" evidence="14">
    <location>
        <begin position="677"/>
        <end position="719"/>
    </location>
</feature>
<evidence type="ECO:0000256" key="12">
    <source>
        <dbReference type="PROSITE-ProRule" id="PRU00723"/>
    </source>
</evidence>
<keyword evidence="5 12" id="KW-0862">Zinc</keyword>
<evidence type="ECO:0000259" key="17">
    <source>
        <dbReference type="PROSITE" id="PS50103"/>
    </source>
</evidence>
<evidence type="ECO:0000256" key="2">
    <source>
        <dbReference type="ARBA" id="ARBA00022491"/>
    </source>
</evidence>
<evidence type="ECO:0000256" key="13">
    <source>
        <dbReference type="SAM" id="Coils"/>
    </source>
</evidence>
<dbReference type="EMBL" id="FJUX01000013">
    <property type="protein sequence ID" value="CZS92650.1"/>
    <property type="molecule type" value="Genomic_DNA"/>
</dbReference>
<dbReference type="GO" id="GO:0005634">
    <property type="term" value="C:nucleus"/>
    <property type="evidence" value="ECO:0007669"/>
    <property type="project" value="UniProtKB-SubCell"/>
</dbReference>
<dbReference type="Pfam" id="PF14570">
    <property type="entry name" value="zf-RING_4"/>
    <property type="match status" value="1"/>
</dbReference>
<dbReference type="GO" id="GO:0051254">
    <property type="term" value="P:positive regulation of RNA metabolic process"/>
    <property type="evidence" value="ECO:0007669"/>
    <property type="project" value="UniProtKB-ARBA"/>
</dbReference>
<keyword evidence="7" id="KW-0805">Transcription regulation</keyword>
<keyword evidence="8 13" id="KW-0175">Coiled coil</keyword>
<evidence type="ECO:0000256" key="14">
    <source>
        <dbReference type="SAM" id="MobiDB-lite"/>
    </source>
</evidence>
<dbReference type="GO" id="GO:0061630">
    <property type="term" value="F:ubiquitin protein ligase activity"/>
    <property type="evidence" value="ECO:0007669"/>
    <property type="project" value="UniProtKB-ARBA"/>
</dbReference>
<feature type="coiled-coil region" evidence="13">
    <location>
        <begin position="1535"/>
        <end position="1562"/>
    </location>
</feature>
<dbReference type="GO" id="GO:0000956">
    <property type="term" value="P:nuclear-transcribed mRNA catabolic process"/>
    <property type="evidence" value="ECO:0007669"/>
    <property type="project" value="UniProtKB-ARBA"/>
</dbReference>
<proteinExistence type="predicted"/>
<evidence type="ECO:0000256" key="11">
    <source>
        <dbReference type="PROSITE-ProRule" id="PRU00176"/>
    </source>
</evidence>
<evidence type="ECO:0000259" key="15">
    <source>
        <dbReference type="PROSITE" id="PS50089"/>
    </source>
</evidence>
<keyword evidence="4 12" id="KW-0863">Zinc-finger</keyword>
<feature type="compositionally biased region" description="Polar residues" evidence="14">
    <location>
        <begin position="324"/>
        <end position="338"/>
    </location>
</feature>
<feature type="compositionally biased region" description="Low complexity" evidence="14">
    <location>
        <begin position="706"/>
        <end position="716"/>
    </location>
</feature>
<dbReference type="Gene3D" id="3.30.40.10">
    <property type="entry name" value="Zinc/RING finger domain, C3HC4 (zinc finger)"/>
    <property type="match status" value="1"/>
</dbReference>
<feature type="region of interest" description="Disordered" evidence="14">
    <location>
        <begin position="454"/>
        <end position="523"/>
    </location>
</feature>
<feature type="compositionally biased region" description="Basic and acidic residues" evidence="14">
    <location>
        <begin position="1234"/>
        <end position="1245"/>
    </location>
</feature>
<feature type="compositionally biased region" description="Polar residues" evidence="14">
    <location>
        <begin position="1049"/>
        <end position="1073"/>
    </location>
</feature>
<feature type="region of interest" description="Disordered" evidence="14">
    <location>
        <begin position="233"/>
        <end position="378"/>
    </location>
</feature>
<dbReference type="GO" id="GO:0008270">
    <property type="term" value="F:zinc ion binding"/>
    <property type="evidence" value="ECO:0007669"/>
    <property type="project" value="UniProtKB-KW"/>
</dbReference>
<evidence type="ECO:0000256" key="6">
    <source>
        <dbReference type="ARBA" id="ARBA00022884"/>
    </source>
</evidence>
<feature type="domain" description="RING-type" evidence="15">
    <location>
        <begin position="15"/>
        <end position="58"/>
    </location>
</feature>
<name>A0A1E1K435_9HELO</name>
<evidence type="ECO:0000256" key="5">
    <source>
        <dbReference type="ARBA" id="ARBA00022833"/>
    </source>
</evidence>
<keyword evidence="9" id="KW-0804">Transcription</keyword>
<organism evidence="18 19">
    <name type="scientific">Rhynchosporium agropyri</name>
    <dbReference type="NCBI Taxonomy" id="914238"/>
    <lineage>
        <taxon>Eukaryota</taxon>
        <taxon>Fungi</taxon>
        <taxon>Dikarya</taxon>
        <taxon>Ascomycota</taxon>
        <taxon>Pezizomycotina</taxon>
        <taxon>Leotiomycetes</taxon>
        <taxon>Helotiales</taxon>
        <taxon>Ploettnerulaceae</taxon>
        <taxon>Rhynchosporium</taxon>
    </lineage>
</organism>
<sequence>MAPHDVIIDDDEDCCPLCVEEFDLSDKNFRPCPCGYQVCQFCFNNIKTNMNGLCPACRRPYDEKTIEWKVVTPEEVALFKANVQKNAKKKQEQRQKEAQKREVESLNRKHLSGLRVVQKNLVYVVGLSPNIAEKEILETLRGDKYFGQYGKIIKIVVSNKKDSGISGQPQSLGVYVTFARKEDAARCIAAVNGSQNGDRVLRAQLGTTKYCSAYLRNETCTNKNCMFLHEPGDNDDSYSRQDLSSINSVNTQRPLPVAGPSSSTVRQVSQAQAHAPLQQAQPIAAAAQPMIRDNSKDGSESGDGSALPSSASWAHRGVQENSRRGSQCTSGAASSPAISQAVPARTETMDEPQQDPSPQLSNALLSSDTVSSMEPAGPERDPLLVDILRAINASEVSFSRPISTEVEATLFSAFPPLFDDFGGEKRRAMRNQQEEARLHLEQDSQVVLHSVPEPVEEEAPESGSLQLGGEPEDIDNGREGSIPQNYHSQRRPSSQVPIHRGSNGGPFGPSLSQNFPHQNIGSLSSINGRTLTAHQQNQFAMLKSSQAQAGFMDPYPPGMGNLAQGGGLFQQQGHNRQSSRYNFANDGSSTSSSVKPSANPKLMAQQSSMMPSVNHGSQFYGSSMPGPPPGLKSTATPPIGGMFGQGHGFGGSMAGSSLFGGMTKGNNTEFLRDMLDRGGRVNTGGQSHDTGKREYNFSPSFPQQYPSASSTPAPTSGFLASLYGQQTGAFQDFAQKQKKKGKKHRHANTSSSGGGGIVDLPDPSILQARMLHQQQSNAGVGQGLFGGQAQDDYGLPSLDEATSSVDALVADDDSIPPSLNNSNQVSRSSTPTVPPGFSVPHAHPAPSLREEPGVKAPSRFVPTSAPFTPSRVSANPRVATPLSIVSVPPTPQSAAKPKVAAPISQAKQDVKALATDTGLSKVIAIQSQPTLQSEDFPALDSGKIKVPLTPSKPIIQPKAAPVAKTSKKQSTPQVSSASAVTETPAKLTDKRPAQTLNITVPTKPSSKIIAAEKSTPVKAESTTAFPPLPVSTPGAAQSPLARPAPKTLRVTSTPKTENSPAGNVAPLSSTSIFPPSRLPASRQPSLASISRLDCPGTPSSEIISDNASITSASISRANSPPPSKVGSAPVRSTTKSMAKKQRQQRGKGEDEKEALVTKVEPQPDIGPIIGRKKKQKKEPKERIVHSAAGGSTPIASRPVSPSPVESKVNEEAVRSAAKEQVAQVSHKSSPIEIESSKFSRQDSKGKGKAKMQSNMLSPDLLSPAPEVEDEIVEKSIPTPAMIFQELLAEGVIGDTNSLSLLKNPATAHRFETPIDPQSIHQKLTISPEDRAALLAGKAVQKVAEGPNRIMLTPNGDCIRNLTPEEEQKYLDLQARIASEYGPTSFISAKHHASNGFALIGGRAVPNGPPSFFPVTNNGTPAMDPVSKIQRDEALSYINQYVLPSLSTNSQLEKALNANALDSEIGRSEDHAAWSTWGTDANAPRPENGHEAAYNASNRDGMIATGIEHMTAHFAIGNGGELNRGQPLGNVSLLSYSESESAMQIARKETEGLEKKLNALIKKNRRLLLPGGH</sequence>
<feature type="compositionally biased region" description="Basic and acidic residues" evidence="14">
    <location>
        <begin position="1146"/>
        <end position="1155"/>
    </location>
</feature>
<feature type="compositionally biased region" description="Low complexity" evidence="14">
    <location>
        <begin position="270"/>
        <end position="289"/>
    </location>
</feature>
<evidence type="ECO:0000256" key="7">
    <source>
        <dbReference type="ARBA" id="ARBA00023015"/>
    </source>
</evidence>
<dbReference type="GO" id="GO:0003723">
    <property type="term" value="F:RNA binding"/>
    <property type="evidence" value="ECO:0007669"/>
    <property type="project" value="UniProtKB-UniRule"/>
</dbReference>
<feature type="compositionally biased region" description="Polar residues" evidence="14">
    <location>
        <begin position="994"/>
        <end position="1005"/>
    </location>
</feature>
<dbReference type="InterPro" id="IPR035979">
    <property type="entry name" value="RBD_domain_sf"/>
</dbReference>
<evidence type="ECO:0000313" key="18">
    <source>
        <dbReference type="EMBL" id="CZS92650.1"/>
    </source>
</evidence>
<feature type="region of interest" description="Disordered" evidence="14">
    <location>
        <begin position="810"/>
        <end position="873"/>
    </location>
</feature>
<dbReference type="GO" id="GO:0030015">
    <property type="term" value="C:CCR4-NOT core complex"/>
    <property type="evidence" value="ECO:0007669"/>
    <property type="project" value="UniProtKB-ARBA"/>
</dbReference>
<dbReference type="InterPro" id="IPR012677">
    <property type="entry name" value="Nucleotide-bd_a/b_plait_sf"/>
</dbReference>
<dbReference type="SUPFAM" id="SSF57850">
    <property type="entry name" value="RING/U-box"/>
    <property type="match status" value="1"/>
</dbReference>
<dbReference type="PROSITE" id="PS50102">
    <property type="entry name" value="RRM"/>
    <property type="match status" value="1"/>
</dbReference>
<feature type="compositionally biased region" description="Polar residues" evidence="14">
    <location>
        <begin position="482"/>
        <end position="496"/>
    </location>
</feature>
<dbReference type="Pfam" id="PF00076">
    <property type="entry name" value="RRM_1"/>
    <property type="match status" value="1"/>
</dbReference>
<feature type="compositionally biased region" description="Polar residues" evidence="14">
    <location>
        <begin position="604"/>
        <end position="621"/>
    </location>
</feature>
<dbReference type="InterPro" id="IPR034261">
    <property type="entry name" value="CNOT4_RRM"/>
</dbReference>
<feature type="compositionally biased region" description="Polar residues" evidence="14">
    <location>
        <begin position="968"/>
        <end position="981"/>
    </location>
</feature>
<dbReference type="Proteomes" id="UP000178912">
    <property type="component" value="Unassembled WGS sequence"/>
</dbReference>
<dbReference type="CDD" id="cd12438">
    <property type="entry name" value="RRM_CNOT4"/>
    <property type="match status" value="1"/>
</dbReference>
<dbReference type="SMART" id="SM00361">
    <property type="entry name" value="RRM_1"/>
    <property type="match status" value="1"/>
</dbReference>
<dbReference type="Gene3D" id="3.30.70.330">
    <property type="match status" value="1"/>
</dbReference>
<evidence type="ECO:0000259" key="16">
    <source>
        <dbReference type="PROSITE" id="PS50102"/>
    </source>
</evidence>
<dbReference type="InterPro" id="IPR013083">
    <property type="entry name" value="Znf_RING/FYVE/PHD"/>
</dbReference>
<dbReference type="PROSITE" id="PS50089">
    <property type="entry name" value="ZF_RING_2"/>
    <property type="match status" value="1"/>
</dbReference>
<feature type="compositionally biased region" description="Polar residues" evidence="14">
    <location>
        <begin position="574"/>
        <end position="596"/>
    </location>
</feature>
<dbReference type="InterPro" id="IPR000504">
    <property type="entry name" value="RRM_dom"/>
</dbReference>
<dbReference type="PANTHER" id="PTHR12603:SF0">
    <property type="entry name" value="CCR4-NOT TRANSCRIPTION COMPLEX SUBUNIT 4"/>
    <property type="match status" value="1"/>
</dbReference>
<dbReference type="GO" id="GO:0016567">
    <property type="term" value="P:protein ubiquitination"/>
    <property type="evidence" value="ECO:0007669"/>
    <property type="project" value="TreeGrafter"/>
</dbReference>
<evidence type="ECO:0000313" key="19">
    <source>
        <dbReference type="Proteomes" id="UP000178912"/>
    </source>
</evidence>
<evidence type="ECO:0000256" key="1">
    <source>
        <dbReference type="ARBA" id="ARBA00004123"/>
    </source>
</evidence>
<accession>A0A1E1K435</accession>
<feature type="domain" description="RRM" evidence="16">
    <location>
        <begin position="120"/>
        <end position="208"/>
    </location>
</feature>
<dbReference type="FunFam" id="3.30.70.330:FF:000257">
    <property type="entry name" value="CCR4-NOT core complex subunit Not4"/>
    <property type="match status" value="1"/>
</dbReference>
<evidence type="ECO:0000256" key="4">
    <source>
        <dbReference type="ARBA" id="ARBA00022771"/>
    </source>
</evidence>
<keyword evidence="3 12" id="KW-0479">Metal-binding</keyword>
<dbReference type="PANTHER" id="PTHR12603">
    <property type="entry name" value="CCR4-NOT TRANSCRIPTION COMPLEX RELATED"/>
    <property type="match status" value="1"/>
</dbReference>
<feature type="coiled-coil region" evidence="13">
    <location>
        <begin position="80"/>
        <end position="109"/>
    </location>
</feature>
<dbReference type="InterPro" id="IPR001841">
    <property type="entry name" value="Znf_RING"/>
</dbReference>
<dbReference type="InterPro" id="IPR000571">
    <property type="entry name" value="Znf_CCCH"/>
</dbReference>
<reference evidence="19" key="1">
    <citation type="submission" date="2016-03" db="EMBL/GenBank/DDBJ databases">
        <authorList>
            <person name="Guldener U."/>
        </authorList>
    </citation>
    <scope>NUCLEOTIDE SEQUENCE [LARGE SCALE GENOMIC DNA]</scope>
    <source>
        <strain evidence="19">04CH-RAC-A.6.1</strain>
    </source>
</reference>